<dbReference type="GO" id="GO:0006885">
    <property type="term" value="P:regulation of pH"/>
    <property type="evidence" value="ECO:0007669"/>
    <property type="project" value="TreeGrafter"/>
</dbReference>
<feature type="domain" description="Cation/H(+) antiporter C-terminal" evidence="5">
    <location>
        <begin position="214"/>
        <end position="249"/>
    </location>
</feature>
<dbReference type="PANTHER" id="PTHR32468:SF145">
    <property type="entry name" value="CATION_H(+) ANTIPORTER 28"/>
    <property type="match status" value="1"/>
</dbReference>
<evidence type="ECO:0000256" key="4">
    <source>
        <dbReference type="ARBA" id="ARBA00023065"/>
    </source>
</evidence>
<keyword evidence="4" id="KW-0406">Ion transport</keyword>
<gene>
    <name evidence="6" type="ORF">LWI29_037084</name>
</gene>
<proteinExistence type="predicted"/>
<dbReference type="Proteomes" id="UP001168877">
    <property type="component" value="Unassembled WGS sequence"/>
</dbReference>
<accession>A0AA39VD83</accession>
<evidence type="ECO:0000313" key="7">
    <source>
        <dbReference type="Proteomes" id="UP001168877"/>
    </source>
</evidence>
<organism evidence="6 7">
    <name type="scientific">Acer saccharum</name>
    <name type="common">Sugar maple</name>
    <dbReference type="NCBI Taxonomy" id="4024"/>
    <lineage>
        <taxon>Eukaryota</taxon>
        <taxon>Viridiplantae</taxon>
        <taxon>Streptophyta</taxon>
        <taxon>Embryophyta</taxon>
        <taxon>Tracheophyta</taxon>
        <taxon>Spermatophyta</taxon>
        <taxon>Magnoliopsida</taxon>
        <taxon>eudicotyledons</taxon>
        <taxon>Gunneridae</taxon>
        <taxon>Pentapetalae</taxon>
        <taxon>rosids</taxon>
        <taxon>malvids</taxon>
        <taxon>Sapindales</taxon>
        <taxon>Sapindaceae</taxon>
        <taxon>Hippocastanoideae</taxon>
        <taxon>Acereae</taxon>
        <taxon>Acer</taxon>
    </lineage>
</organism>
<dbReference type="Pfam" id="PF23259">
    <property type="entry name" value="CHX17_C"/>
    <property type="match status" value="1"/>
</dbReference>
<evidence type="ECO:0000256" key="3">
    <source>
        <dbReference type="ARBA" id="ARBA00022958"/>
    </source>
</evidence>
<keyword evidence="3" id="KW-0630">Potassium</keyword>
<dbReference type="PANTHER" id="PTHR32468">
    <property type="entry name" value="CATION/H + ANTIPORTER"/>
    <property type="match status" value="1"/>
</dbReference>
<dbReference type="InterPro" id="IPR050794">
    <property type="entry name" value="CPA2_transporter"/>
</dbReference>
<sequence>MFNGDCDLPHHSTHPICVAHIIERARKRAPTRRMAVQWHDPSSQLRILLCLHGSHNLPSSINLLEITRGPSDPGILVYVTDMIELTDQIAATLVQNEGIETVTVTDKAVMEMRDQITNTVQDYVDESGEGISVKRMLALSTFNEMSQDICLLAEELMVSLIILPFHKRQHEDGTLDGGHPGFRYVNRKECDVLSGDPGDRGFGLIERTSGSHISVNVAVIFIGGRDDREALAYSGRVARHPGVRLTVIRFLVENNSENAQRRPGMHKEITPEQEEEMRLDDESFAGFYERHIAGGRVAYTEKHLANSSETFTTLQSLEGQYALIIVGRGIGVNSILTVGMNDWQQCPNWVRSGMFFPGPISRRGPLF</sequence>
<reference evidence="6" key="2">
    <citation type="submission" date="2023-06" db="EMBL/GenBank/DDBJ databases">
        <authorList>
            <person name="Swenson N.G."/>
            <person name="Wegrzyn J.L."/>
            <person name="Mcevoy S.L."/>
        </authorList>
    </citation>
    <scope>NUCLEOTIDE SEQUENCE</scope>
    <source>
        <strain evidence="6">NS2018</strain>
        <tissue evidence="6">Leaf</tissue>
    </source>
</reference>
<dbReference type="AlphaFoldDB" id="A0AA39VD83"/>
<dbReference type="GO" id="GO:0006813">
    <property type="term" value="P:potassium ion transport"/>
    <property type="evidence" value="ECO:0007669"/>
    <property type="project" value="UniProtKB-KW"/>
</dbReference>
<comment type="caution">
    <text evidence="6">The sequence shown here is derived from an EMBL/GenBank/DDBJ whole genome shotgun (WGS) entry which is preliminary data.</text>
</comment>
<evidence type="ECO:0000256" key="2">
    <source>
        <dbReference type="ARBA" id="ARBA00022538"/>
    </source>
</evidence>
<keyword evidence="2" id="KW-0633">Potassium transport</keyword>
<keyword evidence="7" id="KW-1185">Reference proteome</keyword>
<protein>
    <recommendedName>
        <fullName evidence="5">Cation/H(+) antiporter C-terminal domain-containing protein</fullName>
    </recommendedName>
</protein>
<evidence type="ECO:0000259" key="5">
    <source>
        <dbReference type="Pfam" id="PF23259"/>
    </source>
</evidence>
<name>A0AA39VD83_ACESA</name>
<reference evidence="6" key="1">
    <citation type="journal article" date="2022" name="Plant J.">
        <title>Strategies of tolerance reflected in two North American maple genomes.</title>
        <authorList>
            <person name="McEvoy S.L."/>
            <person name="Sezen U.U."/>
            <person name="Trouern-Trend A."/>
            <person name="McMahon S.M."/>
            <person name="Schaberg P.G."/>
            <person name="Yang J."/>
            <person name="Wegrzyn J.L."/>
            <person name="Swenson N.G."/>
        </authorList>
    </citation>
    <scope>NUCLEOTIDE SEQUENCE</scope>
    <source>
        <strain evidence="6">NS2018</strain>
    </source>
</reference>
<evidence type="ECO:0000256" key="1">
    <source>
        <dbReference type="ARBA" id="ARBA00022448"/>
    </source>
</evidence>
<dbReference type="EMBL" id="JAUESC010000387">
    <property type="protein sequence ID" value="KAK0575307.1"/>
    <property type="molecule type" value="Genomic_DNA"/>
</dbReference>
<dbReference type="InterPro" id="IPR057290">
    <property type="entry name" value="CHX17_C"/>
</dbReference>
<keyword evidence="1" id="KW-0813">Transport</keyword>
<dbReference type="GO" id="GO:0098662">
    <property type="term" value="P:inorganic cation transmembrane transport"/>
    <property type="evidence" value="ECO:0007669"/>
    <property type="project" value="TreeGrafter"/>
</dbReference>
<evidence type="ECO:0000313" key="6">
    <source>
        <dbReference type="EMBL" id="KAK0575307.1"/>
    </source>
</evidence>
<dbReference type="GO" id="GO:0012505">
    <property type="term" value="C:endomembrane system"/>
    <property type="evidence" value="ECO:0007669"/>
    <property type="project" value="TreeGrafter"/>
</dbReference>